<evidence type="ECO:0000313" key="4">
    <source>
        <dbReference type="Proteomes" id="UP001501231"/>
    </source>
</evidence>
<feature type="domain" description="Roadblock/LAMTOR2" evidence="2">
    <location>
        <begin position="35"/>
        <end position="124"/>
    </location>
</feature>
<evidence type="ECO:0000256" key="1">
    <source>
        <dbReference type="SAM" id="MobiDB-lite"/>
    </source>
</evidence>
<evidence type="ECO:0000259" key="2">
    <source>
        <dbReference type="SMART" id="SM00960"/>
    </source>
</evidence>
<feature type="region of interest" description="Disordered" evidence="1">
    <location>
        <begin position="147"/>
        <end position="174"/>
    </location>
</feature>
<name>A0ABN3JU42_9ACTN</name>
<dbReference type="EMBL" id="BAAARW010000024">
    <property type="protein sequence ID" value="GAA2440114.1"/>
    <property type="molecule type" value="Genomic_DNA"/>
</dbReference>
<proteinExistence type="predicted"/>
<comment type="caution">
    <text evidence="3">The sequence shown here is derived from an EMBL/GenBank/DDBJ whole genome shotgun (WGS) entry which is preliminary data.</text>
</comment>
<keyword evidence="4" id="KW-1185">Reference proteome</keyword>
<organism evidence="3 4">
    <name type="scientific">Actinomadura vinacea</name>
    <dbReference type="NCBI Taxonomy" id="115336"/>
    <lineage>
        <taxon>Bacteria</taxon>
        <taxon>Bacillati</taxon>
        <taxon>Actinomycetota</taxon>
        <taxon>Actinomycetes</taxon>
        <taxon>Streptosporangiales</taxon>
        <taxon>Thermomonosporaceae</taxon>
        <taxon>Actinomadura</taxon>
    </lineage>
</organism>
<reference evidence="3 4" key="1">
    <citation type="journal article" date="2019" name="Int. J. Syst. Evol. Microbiol.">
        <title>The Global Catalogue of Microorganisms (GCM) 10K type strain sequencing project: providing services to taxonomists for standard genome sequencing and annotation.</title>
        <authorList>
            <consortium name="The Broad Institute Genomics Platform"/>
            <consortium name="The Broad Institute Genome Sequencing Center for Infectious Disease"/>
            <person name="Wu L."/>
            <person name="Ma J."/>
        </authorList>
    </citation>
    <scope>NUCLEOTIDE SEQUENCE [LARGE SCALE GENOMIC DNA]</scope>
    <source>
        <strain evidence="3 4">JCM 3325</strain>
    </source>
</reference>
<dbReference type="SUPFAM" id="SSF103196">
    <property type="entry name" value="Roadblock/LC7 domain"/>
    <property type="match status" value="1"/>
</dbReference>
<gene>
    <name evidence="3" type="ORF">GCM10010191_64480</name>
</gene>
<dbReference type="Pfam" id="PF03259">
    <property type="entry name" value="Robl_LC7"/>
    <property type="match status" value="1"/>
</dbReference>
<protein>
    <submittedName>
        <fullName evidence="3">Roadblock/LC7 domain-containing protein</fullName>
    </submittedName>
</protein>
<dbReference type="InterPro" id="IPR004942">
    <property type="entry name" value="Roadblock/LAMTOR2_dom"/>
</dbReference>
<dbReference type="SMART" id="SM00960">
    <property type="entry name" value="Robl_LC7"/>
    <property type="match status" value="1"/>
</dbReference>
<sequence>MVKRRLGRLIERMTNVAVHERMDDLARPAPDPALLAELTALRGRVARLTGSVIASSDGLLIAHDLPDDIEPSGMAALTAAELALSHRMTSTAHGGGFHEVVLRGTNGYVVIYSAGWSASLTVLSAPDVNVGRLHLESRPAARAIAELLAGTPGRPRRTDDPPQEGGRSTEPRRP</sequence>
<dbReference type="Proteomes" id="UP001501231">
    <property type="component" value="Unassembled WGS sequence"/>
</dbReference>
<dbReference type="Gene3D" id="3.30.450.30">
    <property type="entry name" value="Dynein light chain 2a, cytoplasmic"/>
    <property type="match status" value="1"/>
</dbReference>
<accession>A0ABN3JU42</accession>
<evidence type="ECO:0000313" key="3">
    <source>
        <dbReference type="EMBL" id="GAA2440114.1"/>
    </source>
</evidence>